<reference evidence="2" key="1">
    <citation type="submission" date="2016-09" db="EMBL/GenBank/DDBJ databases">
        <authorList>
            <person name="Hebert L."/>
            <person name="Moumen B."/>
        </authorList>
    </citation>
    <scope>NUCLEOTIDE SEQUENCE [LARGE SCALE GENOMIC DNA]</scope>
    <source>
        <strain evidence="2">OVI</strain>
    </source>
</reference>
<name>A0A1G4HYC2_TRYEQ</name>
<keyword evidence="3" id="KW-1185">Reference proteome</keyword>
<dbReference type="Proteomes" id="UP000195570">
    <property type="component" value="Unassembled WGS sequence"/>
</dbReference>
<dbReference type="RefSeq" id="XP_067076057.1">
    <property type="nucleotide sequence ID" value="XM_067219956.1"/>
</dbReference>
<accession>A0A1G4HYC2</accession>
<feature type="region of interest" description="Disordered" evidence="1">
    <location>
        <begin position="275"/>
        <end position="299"/>
    </location>
</feature>
<comment type="caution">
    <text evidence="2">The sequence shown here is derived from an EMBL/GenBank/DDBJ whole genome shotgun (WGS) entry which is preliminary data.</text>
</comment>
<evidence type="ECO:0000313" key="3">
    <source>
        <dbReference type="Proteomes" id="UP000195570"/>
    </source>
</evidence>
<dbReference type="VEuPathDB" id="TriTrypDB:TEOVI_000581800"/>
<feature type="compositionally biased region" description="Basic and acidic residues" evidence="1">
    <location>
        <begin position="280"/>
        <end position="299"/>
    </location>
</feature>
<gene>
    <name evidence="2" type="ORF">TEOVI_000581800</name>
</gene>
<evidence type="ECO:0000313" key="2">
    <source>
        <dbReference type="EMBL" id="SCU64275.1"/>
    </source>
</evidence>
<dbReference type="EMBL" id="CZPT02000030">
    <property type="protein sequence ID" value="SCU64275.1"/>
    <property type="molecule type" value="Genomic_DNA"/>
</dbReference>
<proteinExistence type="predicted"/>
<dbReference type="GeneID" id="92379757"/>
<protein>
    <submittedName>
        <fullName evidence="2">Uncharacterized protein</fullName>
    </submittedName>
</protein>
<organism evidence="2 3">
    <name type="scientific">Trypanosoma equiperdum</name>
    <dbReference type="NCBI Taxonomy" id="5694"/>
    <lineage>
        <taxon>Eukaryota</taxon>
        <taxon>Discoba</taxon>
        <taxon>Euglenozoa</taxon>
        <taxon>Kinetoplastea</taxon>
        <taxon>Metakinetoplastina</taxon>
        <taxon>Trypanosomatida</taxon>
        <taxon>Trypanosomatidae</taxon>
        <taxon>Trypanosoma</taxon>
    </lineage>
</organism>
<feature type="region of interest" description="Disordered" evidence="1">
    <location>
        <begin position="31"/>
        <end position="50"/>
    </location>
</feature>
<evidence type="ECO:0000256" key="1">
    <source>
        <dbReference type="SAM" id="MobiDB-lite"/>
    </source>
</evidence>
<dbReference type="AlphaFoldDB" id="A0A1G4HYC2"/>
<sequence>MNSLMLQKALRVCSVRRLLFMIAIAHSSRRFCSSGSHGGHNSLKGAEGTPIASNAPLQDLLDMDESMTINVCRLSKEQDSALHVATRTYLHTLITTTDEQEWKDMLVAAIRLDTWREHHLRSVLRSVHQSQYDVDTVEGRHGKIKSNCTPSTRLQRALGVVQTAVEEGYRVTPESVHALLVILLRAAGADITASSGAAGEPTPQSQLTNSAAVWQFLSWMERNDYHVMSDAVLQSLEKIIEENVGDRSAGEHHMSVSQNRLDYLRREHRLLRQDCPSSLSERRGARGVPVRRETDTGCE</sequence>